<dbReference type="Proteomes" id="UP000296374">
    <property type="component" value="Plasmid unnamed1"/>
</dbReference>
<dbReference type="AlphaFoldDB" id="A0A4Y5SU55"/>
<accession>A0A4Y5SU55</accession>
<keyword evidence="4" id="KW-0479">Metal-binding</keyword>
<evidence type="ECO:0000256" key="6">
    <source>
        <dbReference type="ARBA" id="ARBA00022842"/>
    </source>
</evidence>
<keyword evidence="5" id="KW-0378">Hydrolase</keyword>
<evidence type="ECO:0000256" key="7">
    <source>
        <dbReference type="ARBA" id="ARBA00038093"/>
    </source>
</evidence>
<dbReference type="GO" id="GO:0004518">
    <property type="term" value="F:nuclease activity"/>
    <property type="evidence" value="ECO:0007669"/>
    <property type="project" value="UniProtKB-KW"/>
</dbReference>
<evidence type="ECO:0000256" key="3">
    <source>
        <dbReference type="ARBA" id="ARBA00022722"/>
    </source>
</evidence>
<dbReference type="InterPro" id="IPR050556">
    <property type="entry name" value="Type_II_TA_system_RNase"/>
</dbReference>
<dbReference type="InterPro" id="IPR002716">
    <property type="entry name" value="PIN_dom"/>
</dbReference>
<dbReference type="PANTHER" id="PTHR33653">
    <property type="entry name" value="RIBONUCLEASE VAPC2"/>
    <property type="match status" value="1"/>
</dbReference>
<keyword evidence="2" id="KW-1277">Toxin-antitoxin system</keyword>
<evidence type="ECO:0000256" key="2">
    <source>
        <dbReference type="ARBA" id="ARBA00022649"/>
    </source>
</evidence>
<evidence type="ECO:0000259" key="8">
    <source>
        <dbReference type="Pfam" id="PF01850"/>
    </source>
</evidence>
<evidence type="ECO:0000256" key="1">
    <source>
        <dbReference type="ARBA" id="ARBA00001946"/>
    </source>
</evidence>
<dbReference type="PANTHER" id="PTHR33653:SF1">
    <property type="entry name" value="RIBONUCLEASE VAPC2"/>
    <property type="match status" value="1"/>
</dbReference>
<dbReference type="Gene3D" id="3.40.50.1010">
    <property type="entry name" value="5'-nuclease"/>
    <property type="match status" value="1"/>
</dbReference>
<dbReference type="InterPro" id="IPR029060">
    <property type="entry name" value="PIN-like_dom_sf"/>
</dbReference>
<name>A0A4Y5SU55_9RHOB</name>
<evidence type="ECO:0000313" key="10">
    <source>
        <dbReference type="Proteomes" id="UP000296374"/>
    </source>
</evidence>
<comment type="cofactor">
    <cofactor evidence="1">
        <name>Mg(2+)</name>
        <dbReference type="ChEBI" id="CHEBI:18420"/>
    </cofactor>
</comment>
<dbReference type="CDD" id="cd18731">
    <property type="entry name" value="PIN_NgFitB-like"/>
    <property type="match status" value="1"/>
</dbReference>
<comment type="similarity">
    <text evidence="7">Belongs to the PINc/VapC protein family.</text>
</comment>
<dbReference type="KEGG" id="plia:E4191_22825"/>
<protein>
    <submittedName>
        <fullName evidence="9">Type II toxin-antitoxin system VapC family toxin</fullName>
    </submittedName>
</protein>
<dbReference type="GO" id="GO:0046872">
    <property type="term" value="F:metal ion binding"/>
    <property type="evidence" value="ECO:0007669"/>
    <property type="project" value="UniProtKB-KW"/>
</dbReference>
<organism evidence="9 10">
    <name type="scientific">Paracoccus liaowanqingii</name>
    <dbReference type="NCBI Taxonomy" id="2560053"/>
    <lineage>
        <taxon>Bacteria</taxon>
        <taxon>Pseudomonadati</taxon>
        <taxon>Pseudomonadota</taxon>
        <taxon>Alphaproteobacteria</taxon>
        <taxon>Rhodobacterales</taxon>
        <taxon>Paracoccaceae</taxon>
        <taxon>Paracoccus</taxon>
    </lineage>
</organism>
<keyword evidence="6" id="KW-0460">Magnesium</keyword>
<gene>
    <name evidence="9" type="ORF">E4191_22825</name>
</gene>
<evidence type="ECO:0000256" key="4">
    <source>
        <dbReference type="ARBA" id="ARBA00022723"/>
    </source>
</evidence>
<reference evidence="10" key="1">
    <citation type="submission" date="2019-05" db="EMBL/GenBank/DDBJ databases">
        <title>Tamlana fucoidanivorans sp. nov., isolated from the surface of algae collected from Fujian province in China.</title>
        <authorList>
            <person name="Li J."/>
        </authorList>
    </citation>
    <scope>NUCLEOTIDE SEQUENCE [LARGE SCALE GENOMIC DNA]</scope>
    <source>
        <strain evidence="10">2251</strain>
        <plasmid evidence="10">unnamed1</plasmid>
    </source>
</reference>
<dbReference type="GO" id="GO:0016787">
    <property type="term" value="F:hydrolase activity"/>
    <property type="evidence" value="ECO:0007669"/>
    <property type="project" value="UniProtKB-KW"/>
</dbReference>
<dbReference type="Pfam" id="PF01850">
    <property type="entry name" value="PIN"/>
    <property type="match status" value="1"/>
</dbReference>
<keyword evidence="9" id="KW-0614">Plasmid</keyword>
<dbReference type="RefSeq" id="WP_139616570.1">
    <property type="nucleotide sequence ID" value="NZ_CP040765.1"/>
</dbReference>
<evidence type="ECO:0000313" key="9">
    <source>
        <dbReference type="EMBL" id="QDA36889.1"/>
    </source>
</evidence>
<dbReference type="EMBL" id="CP040765">
    <property type="protein sequence ID" value="QDA36889.1"/>
    <property type="molecule type" value="Genomic_DNA"/>
</dbReference>
<proteinExistence type="inferred from homology"/>
<dbReference type="SUPFAM" id="SSF88723">
    <property type="entry name" value="PIN domain-like"/>
    <property type="match status" value="1"/>
</dbReference>
<evidence type="ECO:0000256" key="5">
    <source>
        <dbReference type="ARBA" id="ARBA00022801"/>
    </source>
</evidence>
<keyword evidence="3" id="KW-0540">Nuclease</keyword>
<feature type="domain" description="PIN" evidence="8">
    <location>
        <begin position="2"/>
        <end position="128"/>
    </location>
</feature>
<sequence>MIILDTNVLSEVQRPAPDPNVMAWLDAQEPGNLYVTAITAEELLFGAFILPAGDRKTRLVGTIEAMLQDDFAGRILPYDGTASLFYAMRVSRARERGETIGHADGQIGAIVAAQQVASIATRDTAPFQAMGVDVINPWEYQP</sequence>
<geneLocation type="plasmid" evidence="9 10">
    <name>unnamed1</name>
</geneLocation>